<proteinExistence type="predicted"/>
<organism evidence="3 4">
    <name type="scientific">Candidatus Portnoybacteria bacterium CG10_big_fil_rev_8_21_14_0_10_36_7</name>
    <dbReference type="NCBI Taxonomy" id="1974812"/>
    <lineage>
        <taxon>Bacteria</taxon>
        <taxon>Candidatus Portnoyibacteriota</taxon>
    </lineage>
</organism>
<dbReference type="EMBL" id="PFDW01000081">
    <property type="protein sequence ID" value="PJE57803.1"/>
    <property type="molecule type" value="Genomic_DNA"/>
</dbReference>
<gene>
    <name evidence="3" type="ORF">COU81_04130</name>
</gene>
<evidence type="ECO:0000313" key="3">
    <source>
        <dbReference type="EMBL" id="PJE57803.1"/>
    </source>
</evidence>
<comment type="caution">
    <text evidence="3">The sequence shown here is derived from an EMBL/GenBank/DDBJ whole genome shotgun (WGS) entry which is preliminary data.</text>
</comment>
<evidence type="ECO:0000256" key="2">
    <source>
        <dbReference type="SAM" id="Phobius"/>
    </source>
</evidence>
<feature type="transmembrane region" description="Helical" evidence="2">
    <location>
        <begin position="49"/>
        <end position="71"/>
    </location>
</feature>
<dbReference type="InterPro" id="IPR021787">
    <property type="entry name" value="DUF3352"/>
</dbReference>
<accession>A0A2M8KD38</accession>
<reference evidence="4" key="1">
    <citation type="submission" date="2017-09" db="EMBL/GenBank/DDBJ databases">
        <title>Depth-based differentiation of microbial function through sediment-hosted aquifers and enrichment of novel symbionts in the deep terrestrial subsurface.</title>
        <authorList>
            <person name="Probst A.J."/>
            <person name="Ladd B."/>
            <person name="Jarett J.K."/>
            <person name="Geller-Mcgrath D.E."/>
            <person name="Sieber C.M.K."/>
            <person name="Emerson J.B."/>
            <person name="Anantharaman K."/>
            <person name="Thomas B.C."/>
            <person name="Malmstrom R."/>
            <person name="Stieglmeier M."/>
            <person name="Klingl A."/>
            <person name="Woyke T."/>
            <person name="Ryan C.M."/>
            <person name="Banfield J.F."/>
        </authorList>
    </citation>
    <scope>NUCLEOTIDE SEQUENCE [LARGE SCALE GENOMIC DNA]</scope>
</reference>
<dbReference type="AlphaFoldDB" id="A0A2M8KD38"/>
<sequence>MLKDSLPHLTSQGVSQAVPPIVPVPKPDEKGTAQIIIKREGFLSGKLKFLIILFFVLLFAGGSVFAVKFYLDRKITNYSLIPDDADFYLGLSIKTHPQVQKLLELSKKLPGGEKMVKYLDKQRTEIFGTRKDPFKQILDLAETEIFLAKVSKNDPNINNRNFGIDTLEQLVNVVQVKNSKTAKQELADIESNGNVITSKEAYASAKIAKFELKVQNKDDTTEQFATGALPYQVTLPLSKTIYSTAINKYIIAAEKESDIKKILDLTSGSKDKKMKSISEDSEHNEIINLFPKEYLLKFYQKQVMSPLSNLLPATSLPQTAFGGTSYDTRERSESGDNVFTVKRGLTVDVIDNGINFTSYQFTKNQVLKEGLKHGFTIENSQANNLPAVFNTKQPLFYAEGKNVKESIQDQIDELKNVSDNSSDDNQKKSFENTIKGIEEMKNQAGKLLGVDVDSDLLAWMDGSASIIVAPGFNGQAPDVLFVFEVKKPSDVEAKLAKISLPNFVEQAKMSKRISKDNSRRSYTGQLQRALELYKKDNNRYPDNIEALSPKYYSSLKYIKDPKNDFSFSYTVRGKGEGYELKADLDLAEDIVISEISPKITYAYPEKSENTERVFPQASDFNGKKIYSLPIYDFRGDTFSLRFAVNDKYAIISVGASDQAIKDILEFQKTDTNTLAKDSDWKNQFAKAPKIIGGVVFIVPENVMGIVDYFMTKNSGYSEYVQEDYMTIAKGYLKALRSIGTTTTQSGHVVISNTFVNIEELEGDEINKVENALDRVLSGRPDQTTTENSVFTRTAQARDAQIKNDIGALATELQGYYTTPGQGKYPAQLKIFVDNGQLKALPKTPSGLDYTYITCSNNTESLLYAQLETRNGYWVWTSASGRAVETAKLPSAETCTKGILGTKDSLFNLFKKS</sequence>
<evidence type="ECO:0000313" key="4">
    <source>
        <dbReference type="Proteomes" id="UP000231450"/>
    </source>
</evidence>
<feature type="coiled-coil region" evidence="1">
    <location>
        <begin position="397"/>
        <end position="424"/>
    </location>
</feature>
<protein>
    <submittedName>
        <fullName evidence="3">Uncharacterized protein</fullName>
    </submittedName>
</protein>
<dbReference type="Proteomes" id="UP000231450">
    <property type="component" value="Unassembled WGS sequence"/>
</dbReference>
<keyword evidence="2" id="KW-0472">Membrane</keyword>
<evidence type="ECO:0000256" key="1">
    <source>
        <dbReference type="SAM" id="Coils"/>
    </source>
</evidence>
<keyword evidence="2" id="KW-0812">Transmembrane</keyword>
<keyword evidence="2" id="KW-1133">Transmembrane helix</keyword>
<name>A0A2M8KD38_9BACT</name>
<dbReference type="Gene3D" id="3.30.700.10">
    <property type="entry name" value="Glycoprotein, Type 4 Pilin"/>
    <property type="match status" value="1"/>
</dbReference>
<keyword evidence="1" id="KW-0175">Coiled coil</keyword>
<dbReference type="Pfam" id="PF11832">
    <property type="entry name" value="DUF3352"/>
    <property type="match status" value="1"/>
</dbReference>